<dbReference type="HOGENOM" id="CLU_3301610_0_0_6"/>
<name>F3GRD6_PSESJ</name>
<comment type="caution">
    <text evidence="1">The sequence shown here is derived from an EMBL/GenBank/DDBJ whole genome shotgun (WGS) entry which is preliminary data.</text>
</comment>
<reference evidence="1 2" key="1">
    <citation type="journal article" date="2011" name="PLoS Pathog.">
        <title>Dynamic evolution of pathogenicity revealed by sequencing and comparative genomics of 19 Pseudomonas syringae isolates.</title>
        <authorList>
            <person name="Baltrus D.A."/>
            <person name="Nishimura M.T."/>
            <person name="Romanchuk A."/>
            <person name="Chang J.H."/>
            <person name="Mukhtar M.S."/>
            <person name="Cherkis K."/>
            <person name="Roach J."/>
            <person name="Grant S.R."/>
            <person name="Jones C.D."/>
            <person name="Dangl J.L."/>
        </authorList>
    </citation>
    <scope>NUCLEOTIDE SEQUENCE [LARGE SCALE GENOMIC DNA]</scope>
    <source>
        <strain evidence="1 2">1704B</strain>
    </source>
</reference>
<protein>
    <submittedName>
        <fullName evidence="1">Uncharacterized protein</fullName>
    </submittedName>
</protein>
<sequence length="40" mass="3983">MHRSPGQTLAQGAAQVGFMTVQRALAVGTGPSSQLAKGGD</sequence>
<dbReference type="AlphaFoldDB" id="F3GRD6"/>
<accession>F3GRD6</accession>
<evidence type="ECO:0000313" key="1">
    <source>
        <dbReference type="EMBL" id="EGH49639.1"/>
    </source>
</evidence>
<proteinExistence type="predicted"/>
<feature type="non-terminal residue" evidence="1">
    <location>
        <position position="40"/>
    </location>
</feature>
<organism evidence="1 2">
    <name type="scientific">Pseudomonas syringae pv. pisi str. 1704B</name>
    <dbReference type="NCBI Taxonomy" id="629263"/>
    <lineage>
        <taxon>Bacteria</taxon>
        <taxon>Pseudomonadati</taxon>
        <taxon>Pseudomonadota</taxon>
        <taxon>Gammaproteobacteria</taxon>
        <taxon>Pseudomonadales</taxon>
        <taxon>Pseudomonadaceae</taxon>
        <taxon>Pseudomonas</taxon>
        <taxon>Pseudomonas syringae</taxon>
    </lineage>
</organism>
<dbReference type="EMBL" id="AEAI01004520">
    <property type="protein sequence ID" value="EGH49639.1"/>
    <property type="molecule type" value="Genomic_DNA"/>
</dbReference>
<dbReference type="Proteomes" id="UP000004986">
    <property type="component" value="Unassembled WGS sequence"/>
</dbReference>
<gene>
    <name evidence="1" type="ORF">PSYPI_47533</name>
</gene>
<evidence type="ECO:0000313" key="2">
    <source>
        <dbReference type="Proteomes" id="UP000004986"/>
    </source>
</evidence>
<keyword evidence="2" id="KW-1185">Reference proteome</keyword>